<evidence type="ECO:0000313" key="3">
    <source>
        <dbReference type="Proteomes" id="UP000184368"/>
    </source>
</evidence>
<dbReference type="SUPFAM" id="SSF160574">
    <property type="entry name" value="BT0923-like"/>
    <property type="match status" value="1"/>
</dbReference>
<dbReference type="Gene3D" id="3.10.450.360">
    <property type="match status" value="1"/>
</dbReference>
<protein>
    <recommendedName>
        <fullName evidence="4">Beta-lactamase-inhibitor-like, PepSY-like</fullName>
    </recommendedName>
</protein>
<dbReference type="PROSITE" id="PS51257">
    <property type="entry name" value="PROKAR_LIPOPROTEIN"/>
    <property type="match status" value="1"/>
</dbReference>
<dbReference type="RefSeq" id="WP_073043894.1">
    <property type="nucleotide sequence ID" value="NZ_FQUO01000009.1"/>
</dbReference>
<name>A0A1M5CNG5_9BACT</name>
<dbReference type="AlphaFoldDB" id="A0A1M5CNG5"/>
<evidence type="ECO:0000256" key="1">
    <source>
        <dbReference type="SAM" id="SignalP"/>
    </source>
</evidence>
<evidence type="ECO:0000313" key="2">
    <source>
        <dbReference type="EMBL" id="SHF56263.1"/>
    </source>
</evidence>
<gene>
    <name evidence="2" type="ORF">SAMN05444008_109147</name>
</gene>
<dbReference type="STRING" id="1302690.BUE76_08240"/>
<sequence length="89" mass="9579">MKPLRHLAALLLAATLFTACGDGNNLEASEVPAAVMTSFNGKYNNVTDAEWAKREKDGATLYAVEFKANGQEIEALFDANGTVLESKED</sequence>
<dbReference type="Proteomes" id="UP000184368">
    <property type="component" value="Unassembled WGS sequence"/>
</dbReference>
<dbReference type="EMBL" id="FQUO01000009">
    <property type="protein sequence ID" value="SHF56263.1"/>
    <property type="molecule type" value="Genomic_DNA"/>
</dbReference>
<accession>A0A1M5CNG5</accession>
<feature type="signal peptide" evidence="1">
    <location>
        <begin position="1"/>
        <end position="21"/>
    </location>
</feature>
<evidence type="ECO:0008006" key="4">
    <source>
        <dbReference type="Google" id="ProtNLM"/>
    </source>
</evidence>
<keyword evidence="1" id="KW-0732">Signal</keyword>
<proteinExistence type="predicted"/>
<organism evidence="2 3">
    <name type="scientific">Cnuella takakiae</name>
    <dbReference type="NCBI Taxonomy" id="1302690"/>
    <lineage>
        <taxon>Bacteria</taxon>
        <taxon>Pseudomonadati</taxon>
        <taxon>Bacteroidota</taxon>
        <taxon>Chitinophagia</taxon>
        <taxon>Chitinophagales</taxon>
        <taxon>Chitinophagaceae</taxon>
        <taxon>Cnuella</taxon>
    </lineage>
</organism>
<keyword evidence="3" id="KW-1185">Reference proteome</keyword>
<dbReference type="OrthoDB" id="799540at2"/>
<feature type="chain" id="PRO_5011979489" description="Beta-lactamase-inhibitor-like, PepSY-like" evidence="1">
    <location>
        <begin position="22"/>
        <end position="89"/>
    </location>
</feature>
<reference evidence="2 3" key="1">
    <citation type="submission" date="2016-11" db="EMBL/GenBank/DDBJ databases">
        <authorList>
            <person name="Jaros S."/>
            <person name="Januszkiewicz K."/>
            <person name="Wedrychowicz H."/>
        </authorList>
    </citation>
    <scope>NUCLEOTIDE SEQUENCE [LARGE SCALE GENOMIC DNA]</scope>
    <source>
        <strain evidence="2 3">DSM 26897</strain>
    </source>
</reference>